<dbReference type="InterPro" id="IPR051783">
    <property type="entry name" value="NAD(P)-dependent_oxidoreduct"/>
</dbReference>
<dbReference type="Gene3D" id="3.40.50.720">
    <property type="entry name" value="NAD(P)-binding Rossmann-like Domain"/>
    <property type="match status" value="1"/>
</dbReference>
<name>A0A482IY51_9BURK</name>
<protein>
    <submittedName>
        <fullName evidence="2">NAD-dependent epimerase/dehydratase family protein</fullName>
    </submittedName>
</protein>
<evidence type="ECO:0000259" key="1">
    <source>
        <dbReference type="Pfam" id="PF01370"/>
    </source>
</evidence>
<organism evidence="2 3">
    <name type="scientific">Cupriavidus metallidurans</name>
    <dbReference type="NCBI Taxonomy" id="119219"/>
    <lineage>
        <taxon>Bacteria</taxon>
        <taxon>Pseudomonadati</taxon>
        <taxon>Pseudomonadota</taxon>
        <taxon>Betaproteobacteria</taxon>
        <taxon>Burkholderiales</taxon>
        <taxon>Burkholderiaceae</taxon>
        <taxon>Cupriavidus</taxon>
    </lineage>
</organism>
<dbReference type="PANTHER" id="PTHR48079">
    <property type="entry name" value="PROTEIN YEEZ"/>
    <property type="match status" value="1"/>
</dbReference>
<dbReference type="Pfam" id="PF01370">
    <property type="entry name" value="Epimerase"/>
    <property type="match status" value="1"/>
</dbReference>
<dbReference type="GO" id="GO:0005737">
    <property type="term" value="C:cytoplasm"/>
    <property type="evidence" value="ECO:0007669"/>
    <property type="project" value="TreeGrafter"/>
</dbReference>
<reference evidence="2 3" key="1">
    <citation type="submission" date="2019-03" db="EMBL/GenBank/DDBJ databases">
        <title>Comparative insights into the high quality Complete genome sequence of highly metal resistant Cupriavidus metallidurans strain BS1 isolated from a gold-copper mine.</title>
        <authorList>
            <person name="Mazhar H.S."/>
            <person name="Rensing C."/>
        </authorList>
    </citation>
    <scope>NUCLEOTIDE SEQUENCE [LARGE SCALE GENOMIC DNA]</scope>
    <source>
        <strain evidence="2 3">BS1</strain>
    </source>
</reference>
<feature type="domain" description="NAD-dependent epimerase/dehydratase" evidence="1">
    <location>
        <begin position="6"/>
        <end position="218"/>
    </location>
</feature>
<dbReference type="GO" id="GO:0004029">
    <property type="term" value="F:aldehyde dehydrogenase (NAD+) activity"/>
    <property type="evidence" value="ECO:0007669"/>
    <property type="project" value="TreeGrafter"/>
</dbReference>
<dbReference type="PANTHER" id="PTHR48079:SF6">
    <property type="entry name" value="NAD(P)-BINDING DOMAIN-CONTAINING PROTEIN-RELATED"/>
    <property type="match status" value="1"/>
</dbReference>
<dbReference type="OrthoDB" id="112777at2"/>
<sequence length="324" mass="35371">MSKVALFGAAGAIGRSIAAALRSRGEPYRVVGRHEASLRQAFGDDPLAEILTWNPDSPEAIQAAATGVETLIYLVGVNYWQFEQHPALMRRTLDAAVVAGVKQIILIGTVYPYGRARTTPVREDHPREPHTFKGRMRKSQEDLLMQAHADGRVRATVLRLPDFYGPGVENSLLHRAVLTAANGGTADLIGPIDTPHEFIFVPDVGPVVARLVDTPAAFGKIWHLAGAGVTTQRELVEEMERQTGRAMKLRVVGKTMLRLLGLFNPLMRELVEMHYLQTDPVIMDDSALRALIGPIRKTSYQDGIRQTLAAAMCANARLTPASAG</sequence>
<dbReference type="Proteomes" id="UP000253772">
    <property type="component" value="Chromosome c2"/>
</dbReference>
<dbReference type="EMBL" id="CP037901">
    <property type="protein sequence ID" value="QBP13898.1"/>
    <property type="molecule type" value="Genomic_DNA"/>
</dbReference>
<dbReference type="SUPFAM" id="SSF51735">
    <property type="entry name" value="NAD(P)-binding Rossmann-fold domains"/>
    <property type="match status" value="1"/>
</dbReference>
<evidence type="ECO:0000313" key="2">
    <source>
        <dbReference type="EMBL" id="QBP13898.1"/>
    </source>
</evidence>
<dbReference type="AlphaFoldDB" id="A0A482IY51"/>
<dbReference type="RefSeq" id="WP_024570747.1">
    <property type="nucleotide sequence ID" value="NZ_CP037901.1"/>
</dbReference>
<proteinExistence type="predicted"/>
<dbReference type="InterPro" id="IPR036291">
    <property type="entry name" value="NAD(P)-bd_dom_sf"/>
</dbReference>
<accession>A0A482IY51</accession>
<evidence type="ECO:0000313" key="3">
    <source>
        <dbReference type="Proteomes" id="UP000253772"/>
    </source>
</evidence>
<dbReference type="InterPro" id="IPR001509">
    <property type="entry name" value="Epimerase_deHydtase"/>
</dbReference>
<gene>
    <name evidence="2" type="ORF">DDF84_030635</name>
</gene>